<reference evidence="1" key="2">
    <citation type="submission" date="2020-09" db="EMBL/GenBank/DDBJ databases">
        <authorList>
            <person name="Sun Q."/>
            <person name="Zhou Y."/>
        </authorList>
    </citation>
    <scope>NUCLEOTIDE SEQUENCE</scope>
    <source>
        <strain evidence="1">CGMCC 1.15454</strain>
    </source>
</reference>
<protein>
    <submittedName>
        <fullName evidence="1">Uncharacterized protein</fullName>
    </submittedName>
</protein>
<evidence type="ECO:0000313" key="2">
    <source>
        <dbReference type="Proteomes" id="UP000621492"/>
    </source>
</evidence>
<dbReference type="EMBL" id="BMJD01000034">
    <property type="protein sequence ID" value="GGB53636.1"/>
    <property type="molecule type" value="Genomic_DNA"/>
</dbReference>
<comment type="caution">
    <text evidence="1">The sequence shown here is derived from an EMBL/GenBank/DDBJ whole genome shotgun (WGS) entry which is preliminary data.</text>
</comment>
<dbReference type="RefSeq" id="WP_269058798.1">
    <property type="nucleotide sequence ID" value="NZ_BMJD01000034.1"/>
</dbReference>
<evidence type="ECO:0000313" key="1">
    <source>
        <dbReference type="EMBL" id="GGB53636.1"/>
    </source>
</evidence>
<dbReference type="Proteomes" id="UP000621492">
    <property type="component" value="Unassembled WGS sequence"/>
</dbReference>
<accession>A0A9W5TZZ7</accession>
<keyword evidence="2" id="KW-1185">Reference proteome</keyword>
<organism evidence="1 2">
    <name type="scientific">Lentibacillus populi</name>
    <dbReference type="NCBI Taxonomy" id="1827502"/>
    <lineage>
        <taxon>Bacteria</taxon>
        <taxon>Bacillati</taxon>
        <taxon>Bacillota</taxon>
        <taxon>Bacilli</taxon>
        <taxon>Bacillales</taxon>
        <taxon>Bacillaceae</taxon>
        <taxon>Lentibacillus</taxon>
    </lineage>
</organism>
<gene>
    <name evidence="1" type="ORF">GCM10011409_34090</name>
</gene>
<dbReference type="AlphaFoldDB" id="A0A9W5TZZ7"/>
<proteinExistence type="predicted"/>
<reference evidence="1" key="1">
    <citation type="journal article" date="2014" name="Int. J. Syst. Evol. Microbiol.">
        <title>Complete genome sequence of Corynebacterium casei LMG S-19264T (=DSM 44701T), isolated from a smear-ripened cheese.</title>
        <authorList>
            <consortium name="US DOE Joint Genome Institute (JGI-PGF)"/>
            <person name="Walter F."/>
            <person name="Albersmeier A."/>
            <person name="Kalinowski J."/>
            <person name="Ruckert C."/>
        </authorList>
    </citation>
    <scope>NUCLEOTIDE SEQUENCE</scope>
    <source>
        <strain evidence="1">CGMCC 1.15454</strain>
    </source>
</reference>
<sequence>MNRFDMLVEEFKENLGRELSDKELKWVLWVVNQEKKGKGWNS</sequence>
<name>A0A9W5TZZ7_9BACI</name>